<sequence>MTSNDGVTALQRAVAMMDAELNVAEVPDYSGAMNGLQLEGKGTVTRIGAAVDASLPVVEKAVASGCDLLLVHHGMFWQGAQPVTGSMFRKLKLAMDAGMAIYSSHIPLDVHPMLGNNECLAKAIGMDSPEPFFPWKGIELGLQQPMEISLDELVARVGDATGAAVHHCPGRADSTVGRVGVITGGAGSEVAAIAAAGVDTFITGEGPHWSYPLAEELGVNLIYAGHYATETFGVRALAKWLANRFGAEHLFLDHPTGL</sequence>
<feature type="binding site" evidence="5">
    <location>
        <position position="226"/>
    </location>
    <ligand>
        <name>a divalent metal cation</name>
        <dbReference type="ChEBI" id="CHEBI:60240"/>
        <label>1</label>
    </ligand>
</feature>
<feature type="binding site" evidence="5">
    <location>
        <position position="230"/>
    </location>
    <ligand>
        <name>a divalent metal cation</name>
        <dbReference type="ChEBI" id="CHEBI:60240"/>
        <label>1</label>
    </ligand>
</feature>
<dbReference type="AlphaFoldDB" id="A0A7T7F1B3"/>
<dbReference type="RefSeq" id="WP_235203464.1">
    <property type="nucleotide sequence ID" value="NZ_CP066776.1"/>
</dbReference>
<dbReference type="KEGG" id="soa:G3M56_013530"/>
<dbReference type="Gene3D" id="3.40.1390.30">
    <property type="entry name" value="NIF3 (NGG1p interacting factor 3)-like"/>
    <property type="match status" value="2"/>
</dbReference>
<evidence type="ECO:0000256" key="3">
    <source>
        <dbReference type="ARBA" id="ARBA00022112"/>
    </source>
</evidence>
<evidence type="ECO:0000313" key="7">
    <source>
        <dbReference type="Proteomes" id="UP000475117"/>
    </source>
</evidence>
<keyword evidence="7" id="KW-1185">Reference proteome</keyword>
<dbReference type="GO" id="GO:0005737">
    <property type="term" value="C:cytoplasm"/>
    <property type="evidence" value="ECO:0007669"/>
    <property type="project" value="TreeGrafter"/>
</dbReference>
<gene>
    <name evidence="6" type="ORF">G3M56_013530</name>
</gene>
<protein>
    <recommendedName>
        <fullName evidence="3">GTP cyclohydrolase 1 type 2 homolog</fullName>
    </recommendedName>
</protein>
<organism evidence="6 7">
    <name type="scientific">Sulfuriroseicoccus oceanibius</name>
    <dbReference type="NCBI Taxonomy" id="2707525"/>
    <lineage>
        <taxon>Bacteria</taxon>
        <taxon>Pseudomonadati</taxon>
        <taxon>Verrucomicrobiota</taxon>
        <taxon>Verrucomicrobiia</taxon>
        <taxon>Verrucomicrobiales</taxon>
        <taxon>Verrucomicrobiaceae</taxon>
        <taxon>Sulfuriroseicoccus</taxon>
    </lineage>
</organism>
<feature type="binding site" evidence="5">
    <location>
        <position position="73"/>
    </location>
    <ligand>
        <name>a divalent metal cation</name>
        <dbReference type="ChEBI" id="CHEBI:60240"/>
        <label>1</label>
    </ligand>
</feature>
<feature type="binding site" evidence="5">
    <location>
        <position position="109"/>
    </location>
    <ligand>
        <name>a divalent metal cation</name>
        <dbReference type="ChEBI" id="CHEBI:60240"/>
        <label>1</label>
    </ligand>
</feature>
<comment type="subunit">
    <text evidence="2">Homohexamer.</text>
</comment>
<dbReference type="NCBIfam" id="TIGR00486">
    <property type="entry name" value="YbgI_SA1388"/>
    <property type="match status" value="1"/>
</dbReference>
<dbReference type="InterPro" id="IPR036069">
    <property type="entry name" value="DUF34/NIF3_sf"/>
</dbReference>
<dbReference type="EMBL" id="CP066776">
    <property type="protein sequence ID" value="QQL44879.1"/>
    <property type="molecule type" value="Genomic_DNA"/>
</dbReference>
<evidence type="ECO:0000313" key="6">
    <source>
        <dbReference type="EMBL" id="QQL44879.1"/>
    </source>
</evidence>
<proteinExistence type="inferred from homology"/>
<dbReference type="SUPFAM" id="SSF102705">
    <property type="entry name" value="NIF3 (NGG1p interacting factor 3)-like"/>
    <property type="match status" value="1"/>
</dbReference>
<evidence type="ECO:0000256" key="1">
    <source>
        <dbReference type="ARBA" id="ARBA00006964"/>
    </source>
</evidence>
<accession>A0A7T7F1B3</accession>
<dbReference type="Proteomes" id="UP000475117">
    <property type="component" value="Chromosome"/>
</dbReference>
<keyword evidence="4 5" id="KW-0479">Metal-binding</keyword>
<dbReference type="GO" id="GO:0046872">
    <property type="term" value="F:metal ion binding"/>
    <property type="evidence" value="ECO:0007669"/>
    <property type="project" value="UniProtKB-KW"/>
</dbReference>
<reference evidence="6 7" key="1">
    <citation type="submission" date="2020-12" db="EMBL/GenBank/DDBJ databases">
        <title>Sulforoseuscoccus oceanibium gen. nov., sp. nov., a representative of the phylum Verrucomicrobia with special cytoplasmic membrane, and proposal of Sulforoseuscoccusaceae fam. nov.</title>
        <authorList>
            <person name="Xi F."/>
        </authorList>
    </citation>
    <scope>NUCLEOTIDE SEQUENCE [LARGE SCALE GENOMIC DNA]</scope>
    <source>
        <strain evidence="6 7">T37</strain>
    </source>
</reference>
<evidence type="ECO:0000256" key="4">
    <source>
        <dbReference type="ARBA" id="ARBA00022723"/>
    </source>
</evidence>
<feature type="binding site" evidence="5">
    <location>
        <position position="72"/>
    </location>
    <ligand>
        <name>a divalent metal cation</name>
        <dbReference type="ChEBI" id="CHEBI:60240"/>
        <label>1</label>
    </ligand>
</feature>
<comment type="similarity">
    <text evidence="1">Belongs to the GTP cyclohydrolase I type 2/NIF3 family.</text>
</comment>
<evidence type="ECO:0000256" key="5">
    <source>
        <dbReference type="PIRSR" id="PIRSR602678-1"/>
    </source>
</evidence>
<evidence type="ECO:0000256" key="2">
    <source>
        <dbReference type="ARBA" id="ARBA00011643"/>
    </source>
</evidence>
<dbReference type="PANTHER" id="PTHR13799">
    <property type="entry name" value="NGG1 INTERACTING FACTOR 3"/>
    <property type="match status" value="1"/>
</dbReference>
<dbReference type="PANTHER" id="PTHR13799:SF14">
    <property type="entry name" value="GTP CYCLOHYDROLASE 1 TYPE 2 HOMOLOG"/>
    <property type="match status" value="1"/>
</dbReference>
<dbReference type="FunFam" id="3.40.1390.30:FF:000001">
    <property type="entry name" value="GTP cyclohydrolase 1 type 2"/>
    <property type="match status" value="1"/>
</dbReference>
<dbReference type="Pfam" id="PF01784">
    <property type="entry name" value="DUF34_NIF3"/>
    <property type="match status" value="1"/>
</dbReference>
<dbReference type="InterPro" id="IPR002678">
    <property type="entry name" value="DUF34/NIF3"/>
</dbReference>
<name>A0A7T7F1B3_9BACT</name>